<name>A0A6A2YIH2_HIBSY</name>
<evidence type="ECO:0000259" key="5">
    <source>
        <dbReference type="Pfam" id="PF26168"/>
    </source>
</evidence>
<dbReference type="SMART" id="SM00028">
    <property type="entry name" value="TPR"/>
    <property type="match status" value="2"/>
</dbReference>
<dbReference type="Pfam" id="PF26168">
    <property type="entry name" value="Glyco_transf_N"/>
    <property type="match status" value="1"/>
</dbReference>
<dbReference type="Proteomes" id="UP000436088">
    <property type="component" value="Unassembled WGS sequence"/>
</dbReference>
<feature type="repeat" description="TPR" evidence="4">
    <location>
        <begin position="125"/>
        <end position="158"/>
    </location>
</feature>
<sequence>MKNKQFKGHVIVVPYPSQGHINSLLQFAKRLASKGVKATLATTRYTVGSICAPVSRLSPIGSTKAAIRKLEMSSFTLSRSGNKAARDSRFFVLYSNRSSAFASLYQYDVALSDAKKTVDLKPDWSKGCSRLDAAHLGLHQYQEAVLAYKKGLEIDPNNEAFKSGVANEINQQPSITVLVVDNAHMSELSGLSPDAAKNTLSLQVVLEYYDEIEAEACTFLLHLVEREEN</sequence>
<evidence type="ECO:0000256" key="2">
    <source>
        <dbReference type="ARBA" id="ARBA00022737"/>
    </source>
</evidence>
<evidence type="ECO:0000256" key="3">
    <source>
        <dbReference type="ARBA" id="ARBA00022803"/>
    </source>
</evidence>
<evidence type="ECO:0000256" key="4">
    <source>
        <dbReference type="PROSITE-ProRule" id="PRU00339"/>
    </source>
</evidence>
<evidence type="ECO:0000313" key="7">
    <source>
        <dbReference type="Proteomes" id="UP000436088"/>
    </source>
</evidence>
<dbReference type="Gene3D" id="3.40.50.2000">
    <property type="entry name" value="Glycogen Phosphorylase B"/>
    <property type="match status" value="1"/>
</dbReference>
<dbReference type="PROSITE" id="PS50005">
    <property type="entry name" value="TPR"/>
    <property type="match status" value="1"/>
</dbReference>
<accession>A0A6A2YIH2</accession>
<dbReference type="SUPFAM" id="SSF48452">
    <property type="entry name" value="TPR-like"/>
    <property type="match status" value="1"/>
</dbReference>
<dbReference type="InterPro" id="IPR019734">
    <property type="entry name" value="TPR_rpt"/>
</dbReference>
<comment type="similarity">
    <text evidence="1">Belongs to the UDP-glycosyltransferase family.</text>
</comment>
<feature type="domain" description="Glycosyltransferase N-terminal" evidence="5">
    <location>
        <begin position="10"/>
        <end position="50"/>
    </location>
</feature>
<dbReference type="PANTHER" id="PTHR22904">
    <property type="entry name" value="TPR REPEAT CONTAINING PROTEIN"/>
    <property type="match status" value="1"/>
</dbReference>
<dbReference type="GO" id="GO:0051879">
    <property type="term" value="F:Hsp90 protein binding"/>
    <property type="evidence" value="ECO:0007669"/>
    <property type="project" value="TreeGrafter"/>
</dbReference>
<reference evidence="6" key="1">
    <citation type="submission" date="2019-09" db="EMBL/GenBank/DDBJ databases">
        <title>Draft genome information of white flower Hibiscus syriacus.</title>
        <authorList>
            <person name="Kim Y.-M."/>
        </authorList>
    </citation>
    <scope>NUCLEOTIDE SEQUENCE [LARGE SCALE GENOMIC DNA]</scope>
    <source>
        <strain evidence="6">YM2019G1</strain>
    </source>
</reference>
<keyword evidence="2" id="KW-0677">Repeat</keyword>
<dbReference type="Gene3D" id="1.25.40.10">
    <property type="entry name" value="Tetratricopeptide repeat domain"/>
    <property type="match status" value="1"/>
</dbReference>
<dbReference type="EMBL" id="VEPZ02001343">
    <property type="protein sequence ID" value="KAE8678169.1"/>
    <property type="molecule type" value="Genomic_DNA"/>
</dbReference>
<dbReference type="PANTHER" id="PTHR22904:SF533">
    <property type="entry name" value="HSP70-HSP90 ORGANIZING PROTEIN 3"/>
    <property type="match status" value="1"/>
</dbReference>
<keyword evidence="3 4" id="KW-0802">TPR repeat</keyword>
<keyword evidence="7" id="KW-1185">Reference proteome</keyword>
<dbReference type="AlphaFoldDB" id="A0A6A2YIH2"/>
<evidence type="ECO:0000313" key="6">
    <source>
        <dbReference type="EMBL" id="KAE8678169.1"/>
    </source>
</evidence>
<gene>
    <name evidence="6" type="ORF">F3Y22_tig00111440pilonHSYRG00117</name>
</gene>
<dbReference type="InterPro" id="IPR011990">
    <property type="entry name" value="TPR-like_helical_dom_sf"/>
</dbReference>
<proteinExistence type="inferred from homology"/>
<dbReference type="InterPro" id="IPR058980">
    <property type="entry name" value="Glyco_transf_N"/>
</dbReference>
<organism evidence="6 7">
    <name type="scientific">Hibiscus syriacus</name>
    <name type="common">Rose of Sharon</name>
    <dbReference type="NCBI Taxonomy" id="106335"/>
    <lineage>
        <taxon>Eukaryota</taxon>
        <taxon>Viridiplantae</taxon>
        <taxon>Streptophyta</taxon>
        <taxon>Embryophyta</taxon>
        <taxon>Tracheophyta</taxon>
        <taxon>Spermatophyta</taxon>
        <taxon>Magnoliopsida</taxon>
        <taxon>eudicotyledons</taxon>
        <taxon>Gunneridae</taxon>
        <taxon>Pentapetalae</taxon>
        <taxon>rosids</taxon>
        <taxon>malvids</taxon>
        <taxon>Malvales</taxon>
        <taxon>Malvaceae</taxon>
        <taxon>Malvoideae</taxon>
        <taxon>Hibiscus</taxon>
    </lineage>
</organism>
<evidence type="ECO:0000256" key="1">
    <source>
        <dbReference type="ARBA" id="ARBA00009995"/>
    </source>
</evidence>
<protein>
    <recommendedName>
        <fullName evidence="5">Glycosyltransferase N-terminal domain-containing protein</fullName>
    </recommendedName>
</protein>
<dbReference type="SUPFAM" id="SSF53756">
    <property type="entry name" value="UDP-Glycosyltransferase/glycogen phosphorylase"/>
    <property type="match status" value="1"/>
</dbReference>
<comment type="caution">
    <text evidence="6">The sequence shown here is derived from an EMBL/GenBank/DDBJ whole genome shotgun (WGS) entry which is preliminary data.</text>
</comment>